<evidence type="ECO:0000313" key="5">
    <source>
        <dbReference type="Proteomes" id="UP000005408"/>
    </source>
</evidence>
<feature type="domain" description="Ig-like" evidence="3">
    <location>
        <begin position="287"/>
        <end position="387"/>
    </location>
</feature>
<feature type="domain" description="Ig-like" evidence="3">
    <location>
        <begin position="391"/>
        <end position="464"/>
    </location>
</feature>
<dbReference type="CDD" id="cd00096">
    <property type="entry name" value="Ig"/>
    <property type="match status" value="1"/>
</dbReference>
<evidence type="ECO:0000259" key="3">
    <source>
        <dbReference type="PROSITE" id="PS50835"/>
    </source>
</evidence>
<dbReference type="InterPro" id="IPR013098">
    <property type="entry name" value="Ig_I-set"/>
</dbReference>
<dbReference type="PANTHER" id="PTHR45080">
    <property type="entry name" value="CONTACTIN 5"/>
    <property type="match status" value="1"/>
</dbReference>
<dbReference type="EnsemblMetazoa" id="G8552.1">
    <property type="protein sequence ID" value="G8552.1:cds"/>
    <property type="gene ID" value="G8552"/>
</dbReference>
<dbReference type="GO" id="GO:0007156">
    <property type="term" value="P:homophilic cell adhesion via plasma membrane adhesion molecules"/>
    <property type="evidence" value="ECO:0007669"/>
    <property type="project" value="TreeGrafter"/>
</dbReference>
<keyword evidence="2" id="KW-1015">Disulfide bond</keyword>
<evidence type="ECO:0000256" key="2">
    <source>
        <dbReference type="ARBA" id="ARBA00023157"/>
    </source>
</evidence>
<accession>A0A8W8NZQ5</accession>
<dbReference type="PROSITE" id="PS50835">
    <property type="entry name" value="IG_LIKE"/>
    <property type="match status" value="2"/>
</dbReference>
<sequence>MLSQKQLNFGRFSIVCVDVIKHPLKDILTIFIKPADLDQEIQNCKPLLKGENKLNPDQRKKCCYKSPNSPDYSKFDITLLYKLIRNLCPSLEPKKKWGSKPTSNDMDVGDDIERIRKLRNTYFAHIELAEISDDEFRDLWSDVKCVIQRCQQYTSSKGCTTDYNKMLIDLERKTFTSDEYTFIKKRSGAIYVYGEPDIFCGKTACFEAEITLEDDVFLPVSWDRVKGMLRKQLDVEDEKYRGSDNRQLLIHNVCKDDEAGYQAVLSRNDDVKILSNKVYLRPKGDKPSADIVSTSNSKVVCGSDTIFDCTVSGYPSPDVVKWQHSLDGTEFFDINTDINIYLRSSSGLSSHSLLVRKAKLNEQRYYRVVVSNSIGKCNSNKLFLQVTGSKPNISEVTCSLHGNSVKLKCDVFLYDESPPLNSVYWTKGGKHIDIATNDRKYAGADKNDPSLTIYNVNCDDAGEYQLIAVNPVGETWSKVILLGVPEVLLKECIKKEDGSLWFMMAIKSVPVPHSVKWNIKENNTDTFEPINVSAAEYIGTSNTFPHPVLVIKHKEKLDNCIFEIEVKNRIGEAKRMISGTFYAEGGINIPFSIWLSELAKKFPKEKTDYLKFLIHLSCKIEDVTKLDEAKTAQDCFLILFKENIISRSDVITMQFLLIRTQCDELEKECIEYAKQQNAIHFYEKPPENGYRNVRFHVARYLQQFSTEDETKIRKTVSRIVGCSKEDVEVNGYLYSSSFFLVLSIKEIYIERLFDIKQHDKEQLGTLSIDYFKDDFKIVQLEHTAEVKEKDKVMIEPLKSITKSSKEYCIGDNGQDKLKQAGPKLFRQNTSLSKYVSIRGTTNFARLAMIIFGPCTDVLRDVLRKEIQPADLSKIVKLFIFNYPKNKKPPINTQQEQLVYTGDYSQFDITLLYMLLRYVSGIPPHSTKWGNAPNPREISVSANIERIREIKNKYYVHATNCSLSDFDFKQIFTTIHQIVKKLEEYLGTSTIHQNELSNLRCCSLNPGIEKSYIERLLAVDRLQAREIIASDGIDKDVSHALTYTG</sequence>
<dbReference type="InterPro" id="IPR003599">
    <property type="entry name" value="Ig_sub"/>
</dbReference>
<organism evidence="4 5">
    <name type="scientific">Magallana gigas</name>
    <name type="common">Pacific oyster</name>
    <name type="synonym">Crassostrea gigas</name>
    <dbReference type="NCBI Taxonomy" id="29159"/>
    <lineage>
        <taxon>Eukaryota</taxon>
        <taxon>Metazoa</taxon>
        <taxon>Spiralia</taxon>
        <taxon>Lophotrochozoa</taxon>
        <taxon>Mollusca</taxon>
        <taxon>Bivalvia</taxon>
        <taxon>Autobranchia</taxon>
        <taxon>Pteriomorphia</taxon>
        <taxon>Ostreida</taxon>
        <taxon>Ostreoidea</taxon>
        <taxon>Ostreidae</taxon>
        <taxon>Magallana</taxon>
    </lineage>
</organism>
<dbReference type="InterPro" id="IPR036179">
    <property type="entry name" value="Ig-like_dom_sf"/>
</dbReference>
<dbReference type="SMART" id="SM00409">
    <property type="entry name" value="IG"/>
    <property type="match status" value="2"/>
</dbReference>
<dbReference type="Pfam" id="PF18738">
    <property type="entry name" value="HEPN_DZIP3"/>
    <property type="match status" value="2"/>
</dbReference>
<proteinExistence type="predicted"/>
<dbReference type="SUPFAM" id="SSF48726">
    <property type="entry name" value="Immunoglobulin"/>
    <property type="match status" value="2"/>
</dbReference>
<dbReference type="PANTHER" id="PTHR45080:SF8">
    <property type="entry name" value="IG-LIKE DOMAIN-CONTAINING PROTEIN"/>
    <property type="match status" value="1"/>
</dbReference>
<dbReference type="InterPro" id="IPR013783">
    <property type="entry name" value="Ig-like_fold"/>
</dbReference>
<protein>
    <recommendedName>
        <fullName evidence="3">Ig-like domain-containing protein</fullName>
    </recommendedName>
</protein>
<dbReference type="InterPro" id="IPR050958">
    <property type="entry name" value="Cell_Adh-Cytoskel_Orgn"/>
</dbReference>
<dbReference type="InterPro" id="IPR041249">
    <property type="entry name" value="HEPN_DZIP3"/>
</dbReference>
<dbReference type="AlphaFoldDB" id="A0A8W8NZQ5"/>
<dbReference type="InterPro" id="IPR003598">
    <property type="entry name" value="Ig_sub2"/>
</dbReference>
<dbReference type="Gene3D" id="2.60.40.10">
    <property type="entry name" value="Immunoglobulins"/>
    <property type="match status" value="2"/>
</dbReference>
<dbReference type="GO" id="GO:0005886">
    <property type="term" value="C:plasma membrane"/>
    <property type="evidence" value="ECO:0007669"/>
    <property type="project" value="TreeGrafter"/>
</dbReference>
<evidence type="ECO:0000313" key="4">
    <source>
        <dbReference type="EnsemblMetazoa" id="G8552.1:cds"/>
    </source>
</evidence>
<name>A0A8W8NZQ5_MAGGI</name>
<reference evidence="4" key="1">
    <citation type="submission" date="2022-08" db="UniProtKB">
        <authorList>
            <consortium name="EnsemblMetazoa"/>
        </authorList>
    </citation>
    <scope>IDENTIFICATION</scope>
    <source>
        <strain evidence="4">05x7-T-G4-1.051#20</strain>
    </source>
</reference>
<dbReference type="Proteomes" id="UP000005408">
    <property type="component" value="Unassembled WGS sequence"/>
</dbReference>
<dbReference type="Pfam" id="PF07679">
    <property type="entry name" value="I-set"/>
    <property type="match status" value="2"/>
</dbReference>
<evidence type="ECO:0000256" key="1">
    <source>
        <dbReference type="ARBA" id="ARBA00022729"/>
    </source>
</evidence>
<keyword evidence="1" id="KW-0732">Signal</keyword>
<keyword evidence="5" id="KW-1185">Reference proteome</keyword>
<dbReference type="SMART" id="SM00408">
    <property type="entry name" value="IGc2"/>
    <property type="match status" value="1"/>
</dbReference>
<dbReference type="InterPro" id="IPR007110">
    <property type="entry name" value="Ig-like_dom"/>
</dbReference>